<dbReference type="Gene3D" id="3.60.10.10">
    <property type="entry name" value="Endonuclease/exonuclease/phosphatase"/>
    <property type="match status" value="1"/>
</dbReference>
<dbReference type="InterPro" id="IPR036691">
    <property type="entry name" value="Endo/exonu/phosph_ase_sf"/>
</dbReference>
<dbReference type="AlphaFoldDB" id="A0A1A9VIF2"/>
<evidence type="ECO:0000259" key="1">
    <source>
        <dbReference type="Pfam" id="PF14529"/>
    </source>
</evidence>
<proteinExistence type="predicted"/>
<organism evidence="2 3">
    <name type="scientific">Glossina austeni</name>
    <name type="common">Savannah tsetse fly</name>
    <dbReference type="NCBI Taxonomy" id="7395"/>
    <lineage>
        <taxon>Eukaryota</taxon>
        <taxon>Metazoa</taxon>
        <taxon>Ecdysozoa</taxon>
        <taxon>Arthropoda</taxon>
        <taxon>Hexapoda</taxon>
        <taxon>Insecta</taxon>
        <taxon>Pterygota</taxon>
        <taxon>Neoptera</taxon>
        <taxon>Endopterygota</taxon>
        <taxon>Diptera</taxon>
        <taxon>Brachycera</taxon>
        <taxon>Muscomorpha</taxon>
        <taxon>Hippoboscoidea</taxon>
        <taxon>Glossinidae</taxon>
        <taxon>Glossina</taxon>
    </lineage>
</organism>
<reference evidence="2" key="1">
    <citation type="submission" date="2020-05" db="UniProtKB">
        <authorList>
            <consortium name="EnsemblMetazoa"/>
        </authorList>
    </citation>
    <scope>IDENTIFICATION</scope>
    <source>
        <strain evidence="2">TTRI</strain>
    </source>
</reference>
<accession>A0A1A9VIF2</accession>
<keyword evidence="3" id="KW-1185">Reference proteome</keyword>
<evidence type="ECO:0000313" key="3">
    <source>
        <dbReference type="Proteomes" id="UP000078200"/>
    </source>
</evidence>
<dbReference type="Proteomes" id="UP000078200">
    <property type="component" value="Unassembled WGS sequence"/>
</dbReference>
<evidence type="ECO:0000313" key="2">
    <source>
        <dbReference type="EnsemblMetazoa" id="GAUT038472-PA"/>
    </source>
</evidence>
<dbReference type="SUPFAM" id="SSF56219">
    <property type="entry name" value="DNase I-like"/>
    <property type="match status" value="1"/>
</dbReference>
<name>A0A1A9VIF2_GLOAU</name>
<dbReference type="Pfam" id="PF14529">
    <property type="entry name" value="Exo_endo_phos_2"/>
    <property type="match status" value="1"/>
</dbReference>
<feature type="domain" description="Endonuclease/exonuclease/phosphatase" evidence="1">
    <location>
        <begin position="8"/>
        <end position="102"/>
    </location>
</feature>
<dbReference type="VEuPathDB" id="VectorBase:GAUT038472"/>
<dbReference type="GO" id="GO:0003824">
    <property type="term" value="F:catalytic activity"/>
    <property type="evidence" value="ECO:0007669"/>
    <property type="project" value="InterPro"/>
</dbReference>
<sequence>MNGETLTVTALYQKPKEGLFSNDLDQLENVNAEGEILMAADLNAKHIAWGGNEINMKGRRLYNWITNSPNIDIIPTIEPSRITSTTSSYIDFFIASTSISAVQYFALNETGLKTLDFNADQKELNLILSNKVDKIVFCENDNITDVSLNTSVKSNESSNTHSTDNGIDDSFHINVKKDTLEQDRQDIIDVLVNNTKTNIIAAEKGLHGEIFIQDGVIHRLFVYKNFEIDCTYNQIFNYTIDKNIIHIDCNSMEYHSLLAKESESSDITKNWVDTISIERDEFA</sequence>
<protein>
    <submittedName>
        <fullName evidence="2">Endo/exonuclease/phosphatase domain-containing protein</fullName>
    </submittedName>
</protein>
<dbReference type="InterPro" id="IPR005135">
    <property type="entry name" value="Endo/exonuclease/phosphatase"/>
</dbReference>
<dbReference type="EnsemblMetazoa" id="GAUT038472-RA">
    <property type="protein sequence ID" value="GAUT038472-PA"/>
    <property type="gene ID" value="GAUT038472"/>
</dbReference>